<dbReference type="AlphaFoldDB" id="E3PW94"/>
<reference evidence="10" key="1">
    <citation type="journal article" date="2010" name="BMC Genomics">
        <title>Clostridium sticklandii, a specialist in amino acid degradation:revisiting its metabolism through its genome sequence.</title>
        <authorList>
            <person name="Fonknechten N."/>
            <person name="Chaussonnerie S."/>
            <person name="Tricot S."/>
            <person name="Lajus A."/>
            <person name="Andreesen J.R."/>
            <person name="Perchat N."/>
            <person name="Pelletier E."/>
            <person name="Gouyvenoux M."/>
            <person name="Barbe V."/>
            <person name="Salanoubat M."/>
            <person name="Le Paslier D."/>
            <person name="Weissenbach J."/>
            <person name="Cohen G.N."/>
            <person name="Kreimeyer A."/>
        </authorList>
    </citation>
    <scope>NUCLEOTIDE SEQUENCE [LARGE SCALE GENOMIC DNA]</scope>
    <source>
        <strain evidence="10">ATCC 12662 / DSM 519 / JCM 1433 / CCUG 9281 / NCIMB 10654 / HF</strain>
    </source>
</reference>
<evidence type="ECO:0000313" key="10">
    <source>
        <dbReference type="Proteomes" id="UP000007041"/>
    </source>
</evidence>
<dbReference type="InterPro" id="IPR003593">
    <property type="entry name" value="AAA+_ATPase"/>
</dbReference>
<gene>
    <name evidence="9" type="primary">oppD</name>
    <name evidence="9" type="ordered locus">CLOST_0583</name>
</gene>
<accession>E3PW94</accession>
<dbReference type="GO" id="GO:0015833">
    <property type="term" value="P:peptide transport"/>
    <property type="evidence" value="ECO:0007669"/>
    <property type="project" value="InterPro"/>
</dbReference>
<comment type="subcellular location">
    <subcellularLocation>
        <location evidence="1">Cell membrane</location>
        <topology evidence="1">Peripheral membrane protein</topology>
    </subcellularLocation>
</comment>
<dbReference type="SMART" id="SM00382">
    <property type="entry name" value="AAA"/>
    <property type="match status" value="1"/>
</dbReference>
<dbReference type="KEGG" id="cst:CLOST_0583"/>
<dbReference type="GO" id="GO:0005886">
    <property type="term" value="C:plasma membrane"/>
    <property type="evidence" value="ECO:0007669"/>
    <property type="project" value="UniProtKB-SubCell"/>
</dbReference>
<name>E3PW94_ACESD</name>
<evidence type="ECO:0000313" key="9">
    <source>
        <dbReference type="EMBL" id="CBH20709.1"/>
    </source>
</evidence>
<keyword evidence="4" id="KW-1003">Cell membrane</keyword>
<dbReference type="InterPro" id="IPR003439">
    <property type="entry name" value="ABC_transporter-like_ATP-bd"/>
</dbReference>
<organism evidence="9 10">
    <name type="scientific">Acetoanaerobium sticklandii (strain ATCC 12662 / DSM 519 / JCM 1433 / CCUG 9281 / NCIMB 10654 / HF)</name>
    <name type="common">Clostridium sticklandii</name>
    <dbReference type="NCBI Taxonomy" id="499177"/>
    <lineage>
        <taxon>Bacteria</taxon>
        <taxon>Bacillati</taxon>
        <taxon>Bacillota</taxon>
        <taxon>Clostridia</taxon>
        <taxon>Peptostreptococcales</taxon>
        <taxon>Filifactoraceae</taxon>
        <taxon>Acetoanaerobium</taxon>
    </lineage>
</organism>
<feature type="domain" description="ABC transporter" evidence="8">
    <location>
        <begin position="9"/>
        <end position="259"/>
    </location>
</feature>
<dbReference type="PROSITE" id="PS00211">
    <property type="entry name" value="ABC_TRANSPORTER_1"/>
    <property type="match status" value="1"/>
</dbReference>
<dbReference type="SUPFAM" id="SSF52540">
    <property type="entry name" value="P-loop containing nucleoside triphosphate hydrolases"/>
    <property type="match status" value="1"/>
</dbReference>
<evidence type="ECO:0000256" key="2">
    <source>
        <dbReference type="ARBA" id="ARBA00005417"/>
    </source>
</evidence>
<dbReference type="Gene3D" id="3.40.50.300">
    <property type="entry name" value="P-loop containing nucleotide triphosphate hydrolases"/>
    <property type="match status" value="1"/>
</dbReference>
<keyword evidence="10" id="KW-1185">Reference proteome</keyword>
<evidence type="ECO:0000256" key="1">
    <source>
        <dbReference type="ARBA" id="ARBA00004202"/>
    </source>
</evidence>
<dbReference type="FunFam" id="3.40.50.300:FF:000016">
    <property type="entry name" value="Oligopeptide ABC transporter ATP-binding component"/>
    <property type="match status" value="1"/>
</dbReference>
<keyword evidence="5" id="KW-0547">Nucleotide-binding</keyword>
<dbReference type="PANTHER" id="PTHR43297">
    <property type="entry name" value="OLIGOPEPTIDE TRANSPORT ATP-BINDING PROTEIN APPD"/>
    <property type="match status" value="1"/>
</dbReference>
<dbReference type="GO" id="GO:0016887">
    <property type="term" value="F:ATP hydrolysis activity"/>
    <property type="evidence" value="ECO:0007669"/>
    <property type="project" value="InterPro"/>
</dbReference>
<dbReference type="GO" id="GO:0005524">
    <property type="term" value="F:ATP binding"/>
    <property type="evidence" value="ECO:0007669"/>
    <property type="project" value="UniProtKB-KW"/>
</dbReference>
<dbReference type="Pfam" id="PF00005">
    <property type="entry name" value="ABC_tran"/>
    <property type="match status" value="1"/>
</dbReference>
<protein>
    <submittedName>
        <fullName evidence="9">Oligopeptide transporter subunit ATP-binding component of ABC superfamily</fullName>
    </submittedName>
</protein>
<dbReference type="InterPro" id="IPR027417">
    <property type="entry name" value="P-loop_NTPase"/>
</dbReference>
<dbReference type="eggNOG" id="COG0444">
    <property type="taxonomic scope" value="Bacteria"/>
</dbReference>
<dbReference type="InterPro" id="IPR017871">
    <property type="entry name" value="ABC_transporter-like_CS"/>
</dbReference>
<evidence type="ECO:0000256" key="3">
    <source>
        <dbReference type="ARBA" id="ARBA00022448"/>
    </source>
</evidence>
<evidence type="ECO:0000259" key="8">
    <source>
        <dbReference type="PROSITE" id="PS50893"/>
    </source>
</evidence>
<evidence type="ECO:0000256" key="6">
    <source>
        <dbReference type="ARBA" id="ARBA00022840"/>
    </source>
</evidence>
<dbReference type="InterPro" id="IPR013563">
    <property type="entry name" value="Oligopep_ABC_C"/>
</dbReference>
<proteinExistence type="inferred from homology"/>
<sequence>MYMSSENLLDVKNLKTSFFTHVGEVKAIRGVDFHLKKGEAIGIVGESGSGKSVTSLSVMKLLLNPGKIIDGQILFNGEDLATKTDKEMQSIRGNEISMIFQDPMTSLNPVYTIGDQIMEAIIKHQKVSKEEARKKAVEMLRLVGIPSPEKRIKQYPHEFSGGMRQRAMIAMALSCEPQLLIADEPTTALDVTIQAQILELMKDLKDRLNTSIILITHDLGVVVDVCSRIIVMYGGLIMEEGSSEEIFYNPKHPYTLGLLKSIPKITEKSDKQRLIPIDGTPPDLLKPPKGCPFAPRCDFAMRICMEQSPEYTQMSPTHRSMCHLLHPDAPSVPEINGNMNKEGQA</sequence>
<evidence type="ECO:0000256" key="7">
    <source>
        <dbReference type="ARBA" id="ARBA00023136"/>
    </source>
</evidence>
<dbReference type="Pfam" id="PF08352">
    <property type="entry name" value="oligo_HPY"/>
    <property type="match status" value="1"/>
</dbReference>
<keyword evidence="7" id="KW-0472">Membrane</keyword>
<dbReference type="NCBIfam" id="TIGR01727">
    <property type="entry name" value="oligo_HPY"/>
    <property type="match status" value="1"/>
</dbReference>
<dbReference type="InterPro" id="IPR050388">
    <property type="entry name" value="ABC_Ni/Peptide_Import"/>
</dbReference>
<dbReference type="HOGENOM" id="CLU_000604_1_23_9"/>
<dbReference type="PROSITE" id="PS50893">
    <property type="entry name" value="ABC_TRANSPORTER_2"/>
    <property type="match status" value="1"/>
</dbReference>
<dbReference type="Proteomes" id="UP000007041">
    <property type="component" value="Chromosome"/>
</dbReference>
<dbReference type="PANTHER" id="PTHR43297:SF2">
    <property type="entry name" value="DIPEPTIDE TRANSPORT ATP-BINDING PROTEIN DPPD"/>
    <property type="match status" value="1"/>
</dbReference>
<dbReference type="STRING" id="1511.CLOST_0583"/>
<dbReference type="EMBL" id="FP565809">
    <property type="protein sequence ID" value="CBH20709.1"/>
    <property type="molecule type" value="Genomic_DNA"/>
</dbReference>
<keyword evidence="6 9" id="KW-0067">ATP-binding</keyword>
<dbReference type="CDD" id="cd03257">
    <property type="entry name" value="ABC_NikE_OppD_transporters"/>
    <property type="match status" value="1"/>
</dbReference>
<evidence type="ECO:0000256" key="5">
    <source>
        <dbReference type="ARBA" id="ARBA00022741"/>
    </source>
</evidence>
<comment type="similarity">
    <text evidence="2">Belongs to the ABC transporter superfamily.</text>
</comment>
<evidence type="ECO:0000256" key="4">
    <source>
        <dbReference type="ARBA" id="ARBA00022475"/>
    </source>
</evidence>
<keyword evidence="3" id="KW-0813">Transport</keyword>